<gene>
    <name evidence="1" type="ORF">GCM10010315_40780</name>
</gene>
<reference evidence="1 2" key="1">
    <citation type="journal article" date="2019" name="Int. J. Syst. Evol. Microbiol.">
        <title>The Global Catalogue of Microorganisms (GCM) 10K type strain sequencing project: providing services to taxonomists for standard genome sequencing and annotation.</title>
        <authorList>
            <consortium name="The Broad Institute Genomics Platform"/>
            <consortium name="The Broad Institute Genome Sequencing Center for Infectious Disease"/>
            <person name="Wu L."/>
            <person name="Ma J."/>
        </authorList>
    </citation>
    <scope>NUCLEOTIDE SEQUENCE [LARGE SCALE GENOMIC DNA]</scope>
    <source>
        <strain evidence="1 2">JCM 4542</strain>
    </source>
</reference>
<protein>
    <submittedName>
        <fullName evidence="1">Uncharacterized protein</fullName>
    </submittedName>
</protein>
<dbReference type="EMBL" id="BAAASL010000015">
    <property type="protein sequence ID" value="GAA2720410.1"/>
    <property type="molecule type" value="Genomic_DNA"/>
</dbReference>
<name>A0ABN3TXG7_9ACTN</name>
<keyword evidence="2" id="KW-1185">Reference proteome</keyword>
<proteinExistence type="predicted"/>
<accession>A0ABN3TXG7</accession>
<evidence type="ECO:0000313" key="1">
    <source>
        <dbReference type="EMBL" id="GAA2720410.1"/>
    </source>
</evidence>
<comment type="caution">
    <text evidence="1">The sequence shown here is derived from an EMBL/GenBank/DDBJ whole genome shotgun (WGS) entry which is preliminary data.</text>
</comment>
<dbReference type="RefSeq" id="WP_344436814.1">
    <property type="nucleotide sequence ID" value="NZ_BAAASL010000015.1"/>
</dbReference>
<organism evidence="1 2">
    <name type="scientific">Streptomyces luteosporeus</name>
    <dbReference type="NCBI Taxonomy" id="173856"/>
    <lineage>
        <taxon>Bacteria</taxon>
        <taxon>Bacillati</taxon>
        <taxon>Actinomycetota</taxon>
        <taxon>Actinomycetes</taxon>
        <taxon>Kitasatosporales</taxon>
        <taxon>Streptomycetaceae</taxon>
        <taxon>Streptomyces</taxon>
    </lineage>
</organism>
<evidence type="ECO:0000313" key="2">
    <source>
        <dbReference type="Proteomes" id="UP001500886"/>
    </source>
</evidence>
<dbReference type="Proteomes" id="UP001500886">
    <property type="component" value="Unassembled WGS sequence"/>
</dbReference>
<sequence>MCATVVDGAGHDAAVVRYAHAVPPGDHHIGMTMGGLAALTTAG</sequence>